<dbReference type="HOGENOM" id="CLU_000604_1_1_5"/>
<dbReference type="STRING" id="266779.Meso_0826"/>
<dbReference type="PROSITE" id="PS50893">
    <property type="entry name" value="ABC_TRANSPORTER_2"/>
    <property type="match status" value="1"/>
</dbReference>
<keyword evidence="8" id="KW-0406">Ion transport</keyword>
<evidence type="ECO:0000313" key="11">
    <source>
        <dbReference type="EMBL" id="ABG62226.1"/>
    </source>
</evidence>
<dbReference type="GO" id="GO:0016020">
    <property type="term" value="C:membrane"/>
    <property type="evidence" value="ECO:0007669"/>
    <property type="project" value="InterPro"/>
</dbReference>
<keyword evidence="3" id="KW-1003">Cell membrane</keyword>
<dbReference type="EMBL" id="CP000390">
    <property type="protein sequence ID" value="ABG62226.1"/>
    <property type="molecule type" value="Genomic_DNA"/>
</dbReference>
<proteinExistence type="inferred from homology"/>
<keyword evidence="6" id="KW-0067">ATP-binding</keyword>
<evidence type="ECO:0000259" key="10">
    <source>
        <dbReference type="PROSITE" id="PS50893"/>
    </source>
</evidence>
<dbReference type="KEGG" id="mes:Meso_0826"/>
<dbReference type="InterPro" id="IPR050093">
    <property type="entry name" value="ABC_SmlMolc_Importer"/>
</dbReference>
<feature type="domain" description="ABC transporter" evidence="10">
    <location>
        <begin position="4"/>
        <end position="245"/>
    </location>
</feature>
<dbReference type="GO" id="GO:0016887">
    <property type="term" value="F:ATP hydrolysis activity"/>
    <property type="evidence" value="ECO:0007669"/>
    <property type="project" value="InterPro"/>
</dbReference>
<dbReference type="SUPFAM" id="SSF52540">
    <property type="entry name" value="P-loop containing nucleoside triphosphate hydrolases"/>
    <property type="match status" value="1"/>
</dbReference>
<dbReference type="InterPro" id="IPR027417">
    <property type="entry name" value="P-loop_NTPase"/>
</dbReference>
<dbReference type="GO" id="GO:0015408">
    <property type="term" value="F:ABC-type ferric iron transporter activity"/>
    <property type="evidence" value="ECO:0007669"/>
    <property type="project" value="InterPro"/>
</dbReference>
<keyword evidence="9" id="KW-0472">Membrane</keyword>
<dbReference type="Gene3D" id="3.40.50.300">
    <property type="entry name" value="P-loop containing nucleotide triphosphate hydrolases"/>
    <property type="match status" value="1"/>
</dbReference>
<dbReference type="PANTHER" id="PTHR42781">
    <property type="entry name" value="SPERMIDINE/PUTRESCINE IMPORT ATP-BINDING PROTEIN POTA"/>
    <property type="match status" value="1"/>
</dbReference>
<dbReference type="PROSITE" id="PS00211">
    <property type="entry name" value="ABC_TRANSPORTER_1"/>
    <property type="match status" value="1"/>
</dbReference>
<dbReference type="GO" id="GO:0005524">
    <property type="term" value="F:ATP binding"/>
    <property type="evidence" value="ECO:0007669"/>
    <property type="project" value="UniProtKB-KW"/>
</dbReference>
<keyword evidence="5" id="KW-0547">Nucleotide-binding</keyword>
<organism evidence="11">
    <name type="scientific">Chelativorans sp. (strain BNC1)</name>
    <dbReference type="NCBI Taxonomy" id="266779"/>
    <lineage>
        <taxon>Bacteria</taxon>
        <taxon>Pseudomonadati</taxon>
        <taxon>Pseudomonadota</taxon>
        <taxon>Alphaproteobacteria</taxon>
        <taxon>Hyphomicrobiales</taxon>
        <taxon>Phyllobacteriaceae</taxon>
        <taxon>Chelativorans</taxon>
    </lineage>
</organism>
<sequence>MTAIALAKIEKRFGGQNGILVLDGLDLTIAEGESYVLLGQSGCGKTTTLRMIAGLEEPTGGEMTLNGSPVYSRANRIWVAPERRPIGMVFQSYALWPTMTVMQNVRFTLERGRTRLSRAEAMARTREVLDMMQIGHLADRRITQLSGGQQQRVALARAVAQQPRILLMDEPLSNLDPQLRSDVRGEIRKVCKSLGTTAVIVTHDRDDALGLADRVGVMDRGKILQQAAPSEVMNDPSSLFIARLFGEMNALDGHVASFADGNAVVAVGSRPFPVKRHAWMELGQKVVLGARPSSQFLAQDGIAGIIVESHLEGQMHRNKVDIGEGVMTIYHEGAALPVGERVHVATRPEAWMAFPAR</sequence>
<dbReference type="AlphaFoldDB" id="Q11K49"/>
<accession>Q11K49</accession>
<dbReference type="InterPro" id="IPR015853">
    <property type="entry name" value="ABC_transpr_FbpC"/>
</dbReference>
<dbReference type="OrthoDB" id="9802264at2"/>
<dbReference type="CDD" id="cd03259">
    <property type="entry name" value="ABC_Carb_Solutes_like"/>
    <property type="match status" value="1"/>
</dbReference>
<dbReference type="SUPFAM" id="SSF50331">
    <property type="entry name" value="MOP-like"/>
    <property type="match status" value="1"/>
</dbReference>
<evidence type="ECO:0000256" key="2">
    <source>
        <dbReference type="ARBA" id="ARBA00022448"/>
    </source>
</evidence>
<dbReference type="Pfam" id="PF00005">
    <property type="entry name" value="ABC_tran"/>
    <property type="match status" value="1"/>
</dbReference>
<dbReference type="GO" id="GO:0015697">
    <property type="term" value="P:quaternary ammonium group transport"/>
    <property type="evidence" value="ECO:0007669"/>
    <property type="project" value="UniProtKB-ARBA"/>
</dbReference>
<evidence type="ECO:0000256" key="6">
    <source>
        <dbReference type="ARBA" id="ARBA00022840"/>
    </source>
</evidence>
<protein>
    <submittedName>
        <fullName evidence="11">ABC transporter related protein</fullName>
    </submittedName>
</protein>
<dbReference type="FunFam" id="3.40.50.300:FF:000425">
    <property type="entry name" value="Probable ABC transporter, ATP-binding subunit"/>
    <property type="match status" value="1"/>
</dbReference>
<keyword evidence="7" id="KW-0408">Iron</keyword>
<evidence type="ECO:0000256" key="8">
    <source>
        <dbReference type="ARBA" id="ARBA00023065"/>
    </source>
</evidence>
<comment type="similarity">
    <text evidence="1">Belongs to the ABC transporter superfamily.</text>
</comment>
<gene>
    <name evidence="11" type="ordered locus">Meso_0826</name>
</gene>
<evidence type="ECO:0000256" key="7">
    <source>
        <dbReference type="ARBA" id="ARBA00023004"/>
    </source>
</evidence>
<evidence type="ECO:0000256" key="1">
    <source>
        <dbReference type="ARBA" id="ARBA00005417"/>
    </source>
</evidence>
<keyword evidence="2" id="KW-0813">Transport</keyword>
<evidence type="ECO:0000256" key="5">
    <source>
        <dbReference type="ARBA" id="ARBA00022741"/>
    </source>
</evidence>
<dbReference type="InterPro" id="IPR003439">
    <property type="entry name" value="ABC_transporter-like_ATP-bd"/>
</dbReference>
<name>Q11K49_CHESB</name>
<dbReference type="InterPro" id="IPR003593">
    <property type="entry name" value="AAA+_ATPase"/>
</dbReference>
<dbReference type="InterPro" id="IPR008995">
    <property type="entry name" value="Mo/tungstate-bd_C_term_dom"/>
</dbReference>
<evidence type="ECO:0000256" key="3">
    <source>
        <dbReference type="ARBA" id="ARBA00022475"/>
    </source>
</evidence>
<reference evidence="11" key="1">
    <citation type="submission" date="2006-06" db="EMBL/GenBank/DDBJ databases">
        <title>Complete sequence of chromosome of Chelativorans sp. BNC1.</title>
        <authorList>
            <consortium name="US DOE Joint Genome Institute"/>
            <person name="Copeland A."/>
            <person name="Lucas S."/>
            <person name="Lapidus A."/>
            <person name="Barry K."/>
            <person name="Detter J.C."/>
            <person name="Glavina del Rio T."/>
            <person name="Hammon N."/>
            <person name="Israni S."/>
            <person name="Dalin E."/>
            <person name="Tice H."/>
            <person name="Pitluck S."/>
            <person name="Chertkov O."/>
            <person name="Brettin T."/>
            <person name="Bruce D."/>
            <person name="Han C."/>
            <person name="Tapia R."/>
            <person name="Gilna P."/>
            <person name="Schmutz J."/>
            <person name="Larimer F."/>
            <person name="Land M."/>
            <person name="Hauser L."/>
            <person name="Kyrpides N."/>
            <person name="Mikhailova N."/>
            <person name="Richardson P."/>
        </authorList>
    </citation>
    <scope>NUCLEOTIDE SEQUENCE</scope>
    <source>
        <strain evidence="11">BNC1</strain>
    </source>
</reference>
<dbReference type="InterPro" id="IPR017871">
    <property type="entry name" value="ABC_transporter-like_CS"/>
</dbReference>
<evidence type="ECO:0000256" key="4">
    <source>
        <dbReference type="ARBA" id="ARBA00022496"/>
    </source>
</evidence>
<dbReference type="PANTHER" id="PTHR42781:SF4">
    <property type="entry name" value="SPERMIDINE_PUTRESCINE IMPORT ATP-BINDING PROTEIN POTA"/>
    <property type="match status" value="1"/>
</dbReference>
<keyword evidence="4" id="KW-0410">Iron transport</keyword>
<evidence type="ECO:0000256" key="9">
    <source>
        <dbReference type="ARBA" id="ARBA00023136"/>
    </source>
</evidence>
<dbReference type="eggNOG" id="COG3842">
    <property type="taxonomic scope" value="Bacteria"/>
</dbReference>
<dbReference type="SMART" id="SM00382">
    <property type="entry name" value="AAA"/>
    <property type="match status" value="1"/>
</dbReference>